<dbReference type="SMART" id="SM00336">
    <property type="entry name" value="BBOX"/>
    <property type="match status" value="1"/>
</dbReference>
<evidence type="ECO:0000259" key="11">
    <source>
        <dbReference type="PROSITE" id="PS50188"/>
    </source>
</evidence>
<dbReference type="InterPro" id="IPR000315">
    <property type="entry name" value="Znf_B-box"/>
</dbReference>
<evidence type="ECO:0000256" key="5">
    <source>
        <dbReference type="ARBA" id="ARBA00022771"/>
    </source>
</evidence>
<dbReference type="SUPFAM" id="SSF49899">
    <property type="entry name" value="Concanavalin A-like lectins/glucanases"/>
    <property type="match status" value="1"/>
</dbReference>
<dbReference type="AlphaFoldDB" id="A0A6J2W8A5"/>
<feature type="domain" description="B box-type" evidence="10">
    <location>
        <begin position="85"/>
        <end position="126"/>
    </location>
</feature>
<dbReference type="PROSITE" id="PS50089">
    <property type="entry name" value="ZF_RING_2"/>
    <property type="match status" value="1"/>
</dbReference>
<evidence type="ECO:0000256" key="4">
    <source>
        <dbReference type="ARBA" id="ARBA00022723"/>
    </source>
</evidence>
<evidence type="ECO:0000256" key="8">
    <source>
        <dbReference type="SAM" id="Coils"/>
    </source>
</evidence>
<dbReference type="CDD" id="cd12893">
    <property type="entry name" value="SPRY_PRY_TRIM35"/>
    <property type="match status" value="1"/>
</dbReference>
<accession>A0A6J2W8A5</accession>
<dbReference type="PROSITE" id="PS50119">
    <property type="entry name" value="ZF_BBOX"/>
    <property type="match status" value="1"/>
</dbReference>
<dbReference type="InterPro" id="IPR003879">
    <property type="entry name" value="Butyrophylin_SPRY"/>
</dbReference>
<feature type="domain" description="RING-type" evidence="9">
    <location>
        <begin position="14"/>
        <end position="54"/>
    </location>
</feature>
<dbReference type="Pfam" id="PF00097">
    <property type="entry name" value="zf-C3HC4"/>
    <property type="match status" value="1"/>
</dbReference>
<reference evidence="13" key="1">
    <citation type="submission" date="2025-08" db="UniProtKB">
        <authorList>
            <consortium name="RefSeq"/>
        </authorList>
    </citation>
    <scope>IDENTIFICATION</scope>
</reference>
<protein>
    <submittedName>
        <fullName evidence="13">Tripartite motif-containing protein 35-like</fullName>
    </submittedName>
</protein>
<comment type="subcellular location">
    <subcellularLocation>
        <location evidence="1">Cytoplasm</location>
    </subcellularLocation>
</comment>
<keyword evidence="3" id="KW-0963">Cytoplasm</keyword>
<dbReference type="InterPro" id="IPR013083">
    <property type="entry name" value="Znf_RING/FYVE/PHD"/>
</dbReference>
<dbReference type="InterPro" id="IPR017907">
    <property type="entry name" value="Znf_RING_CS"/>
</dbReference>
<dbReference type="GO" id="GO:0005737">
    <property type="term" value="C:cytoplasm"/>
    <property type="evidence" value="ECO:0007669"/>
    <property type="project" value="UniProtKB-SubCell"/>
</dbReference>
<dbReference type="InterPro" id="IPR001841">
    <property type="entry name" value="Znf_RING"/>
</dbReference>
<evidence type="ECO:0000313" key="13">
    <source>
        <dbReference type="RefSeq" id="XP_030640493.1"/>
    </source>
</evidence>
<dbReference type="Pfam" id="PF00622">
    <property type="entry name" value="SPRY"/>
    <property type="match status" value="1"/>
</dbReference>
<evidence type="ECO:0000256" key="6">
    <source>
        <dbReference type="ARBA" id="ARBA00022833"/>
    </source>
</evidence>
<evidence type="ECO:0000256" key="7">
    <source>
        <dbReference type="PROSITE-ProRule" id="PRU00024"/>
    </source>
</evidence>
<comment type="similarity">
    <text evidence="2">Belongs to the TRIM/RBCC family.</text>
</comment>
<dbReference type="Pfam" id="PF00643">
    <property type="entry name" value="zf-B_box"/>
    <property type="match status" value="1"/>
</dbReference>
<dbReference type="GO" id="GO:0008270">
    <property type="term" value="F:zinc ion binding"/>
    <property type="evidence" value="ECO:0007669"/>
    <property type="project" value="UniProtKB-KW"/>
</dbReference>
<proteinExistence type="inferred from homology"/>
<dbReference type="PRINTS" id="PR01407">
    <property type="entry name" value="BUTYPHLNCDUF"/>
</dbReference>
<dbReference type="InterPro" id="IPR018957">
    <property type="entry name" value="Znf_C3HC4_RING-type"/>
</dbReference>
<keyword evidence="8" id="KW-0175">Coiled coil</keyword>
<evidence type="ECO:0000259" key="10">
    <source>
        <dbReference type="PROSITE" id="PS50119"/>
    </source>
</evidence>
<dbReference type="SMART" id="SM00449">
    <property type="entry name" value="SPRY"/>
    <property type="match status" value="1"/>
</dbReference>
<gene>
    <name evidence="13" type="primary">LOC115820921</name>
</gene>
<evidence type="ECO:0000256" key="3">
    <source>
        <dbReference type="ARBA" id="ARBA00022490"/>
    </source>
</evidence>
<dbReference type="SMART" id="SM00184">
    <property type="entry name" value="RING"/>
    <property type="match status" value="1"/>
</dbReference>
<dbReference type="InterPro" id="IPR043136">
    <property type="entry name" value="B30.2/SPRY_sf"/>
</dbReference>
<dbReference type="SUPFAM" id="SSF57850">
    <property type="entry name" value="RING/U-box"/>
    <property type="match status" value="1"/>
</dbReference>
<organism evidence="12 13">
    <name type="scientific">Chanos chanos</name>
    <name type="common">Milkfish</name>
    <name type="synonym">Mugil chanos</name>
    <dbReference type="NCBI Taxonomy" id="29144"/>
    <lineage>
        <taxon>Eukaryota</taxon>
        <taxon>Metazoa</taxon>
        <taxon>Chordata</taxon>
        <taxon>Craniata</taxon>
        <taxon>Vertebrata</taxon>
        <taxon>Euteleostomi</taxon>
        <taxon>Actinopterygii</taxon>
        <taxon>Neopterygii</taxon>
        <taxon>Teleostei</taxon>
        <taxon>Ostariophysi</taxon>
        <taxon>Gonorynchiformes</taxon>
        <taxon>Chanidae</taxon>
        <taxon>Chanos</taxon>
    </lineage>
</organism>
<evidence type="ECO:0000259" key="9">
    <source>
        <dbReference type="PROSITE" id="PS50089"/>
    </source>
</evidence>
<dbReference type="PROSITE" id="PS50188">
    <property type="entry name" value="B302_SPRY"/>
    <property type="match status" value="1"/>
</dbReference>
<feature type="coiled-coil region" evidence="8">
    <location>
        <begin position="188"/>
        <end position="233"/>
    </location>
</feature>
<dbReference type="Proteomes" id="UP000504632">
    <property type="component" value="Chromosome 9"/>
</dbReference>
<dbReference type="Gene3D" id="3.30.40.10">
    <property type="entry name" value="Zinc/RING finger domain, C3HC4 (zinc finger)"/>
    <property type="match status" value="1"/>
</dbReference>
<dbReference type="Gene3D" id="3.30.160.60">
    <property type="entry name" value="Classic Zinc Finger"/>
    <property type="match status" value="1"/>
</dbReference>
<dbReference type="InterPro" id="IPR006574">
    <property type="entry name" value="PRY"/>
</dbReference>
<dbReference type="Gene3D" id="2.60.120.920">
    <property type="match status" value="1"/>
</dbReference>
<dbReference type="InterPro" id="IPR013320">
    <property type="entry name" value="ConA-like_dom_sf"/>
</dbReference>
<dbReference type="RefSeq" id="XP_030640493.1">
    <property type="nucleotide sequence ID" value="XM_030784633.1"/>
</dbReference>
<dbReference type="InterPro" id="IPR001870">
    <property type="entry name" value="B30.2/SPRY"/>
</dbReference>
<evidence type="ECO:0000256" key="1">
    <source>
        <dbReference type="ARBA" id="ARBA00004496"/>
    </source>
</evidence>
<keyword evidence="5 7" id="KW-0863">Zinc-finger</keyword>
<dbReference type="GeneID" id="115820921"/>
<dbReference type="PANTHER" id="PTHR24103">
    <property type="entry name" value="E3 UBIQUITIN-PROTEIN LIGASE TRIM"/>
    <property type="match status" value="1"/>
</dbReference>
<dbReference type="InterPro" id="IPR003877">
    <property type="entry name" value="SPRY_dom"/>
</dbReference>
<keyword evidence="6" id="KW-0862">Zinc</keyword>
<dbReference type="PROSITE" id="PS00518">
    <property type="entry name" value="ZF_RING_1"/>
    <property type="match status" value="1"/>
</dbReference>
<feature type="domain" description="B30.2/SPRY" evidence="11">
    <location>
        <begin position="273"/>
        <end position="492"/>
    </location>
</feature>
<dbReference type="OrthoDB" id="6105938at2759"/>
<keyword evidence="4" id="KW-0479">Metal-binding</keyword>
<evidence type="ECO:0000256" key="2">
    <source>
        <dbReference type="ARBA" id="ARBA00008518"/>
    </source>
</evidence>
<name>A0A6J2W8A5_CHACN</name>
<dbReference type="InterPro" id="IPR050143">
    <property type="entry name" value="TRIM/RBCC"/>
</dbReference>
<dbReference type="Pfam" id="PF13765">
    <property type="entry name" value="PRY"/>
    <property type="match status" value="2"/>
</dbReference>
<keyword evidence="12" id="KW-1185">Reference proteome</keyword>
<dbReference type="SMART" id="SM00589">
    <property type="entry name" value="PRY"/>
    <property type="match status" value="1"/>
</dbReference>
<sequence length="500" mass="57610">MASKRPFPDMDISCPVCCDIFRDPVILSCSHSVCCACLQRFWEGKESKQCPVCRRQNQMDPLINLALKNLCEAVLQEKSKEASVDSEELCILHSEKLKLFCLEDKQPVCVVCQTSKKHKDHDCSLIDEAVRDCKEQVMTTLKSLQEKLKIFEEVKSTCEKSARHIKVQAQETEVQIKEEFKKLHQFLRDEEAARIASLREEEEQKRQMMKKKIEELSGEISSLSDTIKAVEEELKAEGITFLQNCKTTMERAQCTLQDPEMVPGALINVAKHLGNLKFRVWEKMQEIVQYTPVILDPNTAHQGLDLSEDLTSVRYTCEDESESNVANERIYDVFDGYIENVEENEEILDLPCNPERFDESPCVLGSEGFESGTHCWDVRIGDNKIWVLGVMAESDQRKGKFSKKKKWMIGRHNDKYTSSSPTRGNIKLEVKENPQVLRVQLNYDRGELSFFNLLNNMHIQTFKSAFTERIFPIFSHISRDCPLEILPMKSTVVVRQQNYT</sequence>
<dbReference type="InParanoid" id="A0A6J2W8A5"/>
<dbReference type="SUPFAM" id="SSF57845">
    <property type="entry name" value="B-box zinc-binding domain"/>
    <property type="match status" value="1"/>
</dbReference>
<evidence type="ECO:0000313" key="12">
    <source>
        <dbReference type="Proteomes" id="UP000504632"/>
    </source>
</evidence>